<dbReference type="GO" id="GO:0003677">
    <property type="term" value="F:DNA binding"/>
    <property type="evidence" value="ECO:0007669"/>
    <property type="project" value="UniProtKB-KW"/>
</dbReference>
<evidence type="ECO:0000256" key="2">
    <source>
        <dbReference type="SAM" id="MobiDB-lite"/>
    </source>
</evidence>
<protein>
    <submittedName>
        <fullName evidence="3">Integrase family protein</fullName>
    </submittedName>
</protein>
<proteinExistence type="predicted"/>
<name>T1CDS5_9ZZZZ</name>
<sequence>MARIRKSRSLDSREARAALSARQEPYWHRIEQGLFIGYRKSKAGGRWLVRRYRPTAAPGESRYVERALALADDHRKADGVEVLDFGQAQRKILTEAAEQAIEASGQNFTVRDAVADYADWLHRNRKSAEATEVVLNAYLLSSSLADKRLADVKAADFEAWLTWAMKRRRKRRGKATEADGSAPSTENKAEATERARRRRATLNRVINAVKACLNHAVNHGKPANADAWARLKKFRSADSARLRWLTVTEAERLQNAAAPDLRALVAAGLN</sequence>
<evidence type="ECO:0000256" key="1">
    <source>
        <dbReference type="ARBA" id="ARBA00023125"/>
    </source>
</evidence>
<organism evidence="3">
    <name type="scientific">mine drainage metagenome</name>
    <dbReference type="NCBI Taxonomy" id="410659"/>
    <lineage>
        <taxon>unclassified sequences</taxon>
        <taxon>metagenomes</taxon>
        <taxon>ecological metagenomes</taxon>
    </lineage>
</organism>
<dbReference type="SUPFAM" id="SSF56349">
    <property type="entry name" value="DNA breaking-rejoining enzymes"/>
    <property type="match status" value="1"/>
</dbReference>
<reference evidence="3" key="1">
    <citation type="submission" date="2013-08" db="EMBL/GenBank/DDBJ databases">
        <authorList>
            <person name="Mendez C."/>
            <person name="Richter M."/>
            <person name="Ferrer M."/>
            <person name="Sanchez J."/>
        </authorList>
    </citation>
    <scope>NUCLEOTIDE SEQUENCE</scope>
</reference>
<feature type="region of interest" description="Disordered" evidence="2">
    <location>
        <begin position="171"/>
        <end position="197"/>
    </location>
</feature>
<dbReference type="AlphaFoldDB" id="T1CDS5"/>
<feature type="non-terminal residue" evidence="3">
    <location>
        <position position="270"/>
    </location>
</feature>
<dbReference type="InterPro" id="IPR011010">
    <property type="entry name" value="DNA_brk_join_enz"/>
</dbReference>
<gene>
    <name evidence="3" type="ORF">B1A_01624</name>
</gene>
<reference evidence="3" key="2">
    <citation type="journal article" date="2014" name="ISME J.">
        <title>Microbial stratification in low pH oxic and suboxic macroscopic growths along an acid mine drainage.</title>
        <authorList>
            <person name="Mendez-Garcia C."/>
            <person name="Mesa V."/>
            <person name="Sprenger R.R."/>
            <person name="Richter M."/>
            <person name="Diez M.S."/>
            <person name="Solano J."/>
            <person name="Bargiela R."/>
            <person name="Golyshina O.V."/>
            <person name="Manteca A."/>
            <person name="Ramos J.L."/>
            <person name="Gallego J.R."/>
            <person name="Llorente I."/>
            <person name="Martins Dos Santos V.A."/>
            <person name="Jensen O.N."/>
            <person name="Pelaez A.I."/>
            <person name="Sanchez J."/>
            <person name="Ferrer M."/>
        </authorList>
    </citation>
    <scope>NUCLEOTIDE SEQUENCE</scope>
</reference>
<dbReference type="EMBL" id="AUZX01001232">
    <property type="protein sequence ID" value="EQD79633.1"/>
    <property type="molecule type" value="Genomic_DNA"/>
</dbReference>
<keyword evidence="1" id="KW-0238">DNA-binding</keyword>
<comment type="caution">
    <text evidence="3">The sequence shown here is derived from an EMBL/GenBank/DDBJ whole genome shotgun (WGS) entry which is preliminary data.</text>
</comment>
<evidence type="ECO:0000313" key="3">
    <source>
        <dbReference type="EMBL" id="EQD79633.1"/>
    </source>
</evidence>
<dbReference type="InterPro" id="IPR010998">
    <property type="entry name" value="Integrase_recombinase_N"/>
</dbReference>
<dbReference type="Gene3D" id="1.10.150.130">
    <property type="match status" value="1"/>
</dbReference>
<accession>T1CDS5</accession>